<accession>S4GYF7</accession>
<proteinExistence type="predicted"/>
<reference evidence="1 2" key="1">
    <citation type="submission" date="2013-06" db="EMBL/GenBank/DDBJ databases">
        <authorList>
            <person name="Weinstock G."/>
            <person name="Sodergren E."/>
            <person name="Lobos E.A."/>
            <person name="Fulton L."/>
            <person name="Fulton R."/>
            <person name="Courtney L."/>
            <person name="Fronick C."/>
            <person name="O'Laughlin M."/>
            <person name="Godfrey J."/>
            <person name="Wilson R.M."/>
            <person name="Miner T."/>
            <person name="Farmer C."/>
            <person name="Delehaunty K."/>
            <person name="Cordes M."/>
            <person name="Minx P."/>
            <person name="Tomlinson C."/>
            <person name="Chen J."/>
            <person name="Wollam A."/>
            <person name="Pepin K.H."/>
            <person name="Bhonagiri V."/>
            <person name="Zhang X."/>
            <person name="Warren W."/>
            <person name="Mitreva M."/>
            <person name="Mardis E.R."/>
            <person name="Wilson R.K."/>
        </authorList>
    </citation>
    <scope>NUCLEOTIDE SEQUENCE [LARGE SCALE GENOMIC DNA]</scope>
    <source>
        <strain evidence="1 2">JCP7719</strain>
    </source>
</reference>
<dbReference type="AlphaFoldDB" id="S4GYF7"/>
<protein>
    <submittedName>
        <fullName evidence="1">Phage tail component protein</fullName>
    </submittedName>
</protein>
<name>S4GYF7_9BIFI</name>
<dbReference type="Proteomes" id="UP000014601">
    <property type="component" value="Unassembled WGS sequence"/>
</dbReference>
<dbReference type="PATRIC" id="fig|1261061.4.peg.36"/>
<sequence length="223" mass="25676">MVKVYGMLINGLHSFNDLGLVATSRPRIQLPEPKLEYLQIPGRQESIDISESLAGEVLYEMREGCFEFIVANKNKWSETCHRVKTLIHGKSVKLSLDDEPLFYYQGRVWVSDFKSDKNYSTLTLNYKLQPYKYSVDDSDGVHTIWGVQVDDKREITLVHDFDMTLIPEFNNLSSNSMLLDSNGKKYEIKTGVNRFPQLRSKTNMSLTFVGNGMVNISYKRGWL</sequence>
<dbReference type="HOGENOM" id="CLU_102482_0_0_11"/>
<dbReference type="EMBL" id="ATJO01000003">
    <property type="protein sequence ID" value="EPI52097.1"/>
    <property type="molecule type" value="Genomic_DNA"/>
</dbReference>
<comment type="caution">
    <text evidence="1">The sequence shown here is derived from an EMBL/GenBank/DDBJ whole genome shotgun (WGS) entry which is preliminary data.</text>
</comment>
<organism evidence="1 2">
    <name type="scientific">Gardnerella pickettii JCP7719</name>
    <dbReference type="NCBI Taxonomy" id="1261061"/>
    <lineage>
        <taxon>Bacteria</taxon>
        <taxon>Bacillati</taxon>
        <taxon>Actinomycetota</taxon>
        <taxon>Actinomycetes</taxon>
        <taxon>Bifidobacteriales</taxon>
        <taxon>Bifidobacteriaceae</taxon>
        <taxon>Gardnerella</taxon>
        <taxon>Gardnerella pickettii</taxon>
    </lineage>
</organism>
<dbReference type="Gene3D" id="2.40.30.200">
    <property type="match status" value="1"/>
</dbReference>
<gene>
    <name evidence="1" type="ORF">HMPREF1576_00040</name>
</gene>
<evidence type="ECO:0000313" key="1">
    <source>
        <dbReference type="EMBL" id="EPI52097.1"/>
    </source>
</evidence>
<evidence type="ECO:0000313" key="2">
    <source>
        <dbReference type="Proteomes" id="UP000014601"/>
    </source>
</evidence>